<dbReference type="Proteomes" id="UP000323506">
    <property type="component" value="Chromosome D03"/>
</dbReference>
<keyword evidence="2" id="KW-1185">Reference proteome</keyword>
<dbReference type="AlphaFoldDB" id="A0A5D2D7F8"/>
<evidence type="ECO:0000313" key="1">
    <source>
        <dbReference type="EMBL" id="TYG77008.1"/>
    </source>
</evidence>
<proteinExistence type="predicted"/>
<name>A0A5D2D7F8_GOSDA</name>
<organism evidence="1 2">
    <name type="scientific">Gossypium darwinii</name>
    <name type="common">Darwin's cotton</name>
    <name type="synonym">Gossypium barbadense var. darwinii</name>
    <dbReference type="NCBI Taxonomy" id="34276"/>
    <lineage>
        <taxon>Eukaryota</taxon>
        <taxon>Viridiplantae</taxon>
        <taxon>Streptophyta</taxon>
        <taxon>Embryophyta</taxon>
        <taxon>Tracheophyta</taxon>
        <taxon>Spermatophyta</taxon>
        <taxon>Magnoliopsida</taxon>
        <taxon>eudicotyledons</taxon>
        <taxon>Gunneridae</taxon>
        <taxon>Pentapetalae</taxon>
        <taxon>rosids</taxon>
        <taxon>malvids</taxon>
        <taxon>Malvales</taxon>
        <taxon>Malvaceae</taxon>
        <taxon>Malvoideae</taxon>
        <taxon>Gossypium</taxon>
    </lineage>
</organism>
<reference evidence="1 2" key="1">
    <citation type="submission" date="2019-06" db="EMBL/GenBank/DDBJ databases">
        <title>WGS assembly of Gossypium darwinii.</title>
        <authorList>
            <person name="Chen Z.J."/>
            <person name="Sreedasyam A."/>
            <person name="Ando A."/>
            <person name="Song Q."/>
            <person name="De L."/>
            <person name="Hulse-Kemp A."/>
            <person name="Ding M."/>
            <person name="Ye W."/>
            <person name="Kirkbride R."/>
            <person name="Jenkins J."/>
            <person name="Plott C."/>
            <person name="Lovell J."/>
            <person name="Lin Y.-M."/>
            <person name="Vaughn R."/>
            <person name="Liu B."/>
            <person name="Li W."/>
            <person name="Simpson S."/>
            <person name="Scheffler B."/>
            <person name="Saski C."/>
            <person name="Grover C."/>
            <person name="Hu G."/>
            <person name="Conover J."/>
            <person name="Carlson J."/>
            <person name="Shu S."/>
            <person name="Boston L."/>
            <person name="Williams M."/>
            <person name="Peterson D."/>
            <person name="Mcgee K."/>
            <person name="Jones D."/>
            <person name="Wendel J."/>
            <person name="Stelly D."/>
            <person name="Grimwood J."/>
            <person name="Schmutz J."/>
        </authorList>
    </citation>
    <scope>NUCLEOTIDE SEQUENCE [LARGE SCALE GENOMIC DNA]</scope>
    <source>
        <strain evidence="1">1808015.09</strain>
    </source>
</reference>
<evidence type="ECO:0000313" key="2">
    <source>
        <dbReference type="Proteomes" id="UP000323506"/>
    </source>
</evidence>
<gene>
    <name evidence="1" type="ORF">ES288_D03G160600v1</name>
</gene>
<accession>A0A5D2D7F8</accession>
<protein>
    <submittedName>
        <fullName evidence="1">Uncharacterized protein</fullName>
    </submittedName>
</protein>
<sequence length="49" mass="5508">MSPPLLHRLQNDSAINPEPLQSISGCCAFLKDVANRFFLRFAKCANVHH</sequence>
<dbReference type="EMBL" id="CM017703">
    <property type="protein sequence ID" value="TYG77008.1"/>
    <property type="molecule type" value="Genomic_DNA"/>
</dbReference>